<protein>
    <submittedName>
        <fullName evidence="1">Hydrolase</fullName>
    </submittedName>
</protein>
<dbReference type="SFLD" id="SFLDG01140">
    <property type="entry name" value="C2.B:_Phosphomannomutase_and_P"/>
    <property type="match status" value="1"/>
</dbReference>
<name>A0A0R1UGA7_9LACO</name>
<dbReference type="Gene3D" id="3.40.50.1000">
    <property type="entry name" value="HAD superfamily/HAD-like"/>
    <property type="match status" value="1"/>
</dbReference>
<dbReference type="PANTHER" id="PTHR10000">
    <property type="entry name" value="PHOSPHOSERINE PHOSPHATASE"/>
    <property type="match status" value="1"/>
</dbReference>
<dbReference type="Pfam" id="PF08282">
    <property type="entry name" value="Hydrolase_3"/>
    <property type="match status" value="1"/>
</dbReference>
<dbReference type="PANTHER" id="PTHR10000:SF23">
    <property type="entry name" value="5-AMINO-6-(5-PHOSPHO-D-RIBITYLAMINO)URACIL PHOSPHATASE YITU"/>
    <property type="match status" value="1"/>
</dbReference>
<keyword evidence="1" id="KW-0378">Hydrolase</keyword>
<dbReference type="SUPFAM" id="SSF56784">
    <property type="entry name" value="HAD-like"/>
    <property type="match status" value="1"/>
</dbReference>
<dbReference type="CDD" id="cd07516">
    <property type="entry name" value="HAD_Pase"/>
    <property type="match status" value="1"/>
</dbReference>
<dbReference type="GO" id="GO:0016791">
    <property type="term" value="F:phosphatase activity"/>
    <property type="evidence" value="ECO:0007669"/>
    <property type="project" value="UniProtKB-ARBA"/>
</dbReference>
<accession>A0A0R1UGA7</accession>
<dbReference type="InterPro" id="IPR006379">
    <property type="entry name" value="HAD-SF_hydro_IIB"/>
</dbReference>
<dbReference type="Gene3D" id="3.30.1240.10">
    <property type="match status" value="1"/>
</dbReference>
<reference evidence="1 2" key="1">
    <citation type="journal article" date="2015" name="Genome Announc.">
        <title>Expanding the biotechnology potential of lactobacilli through comparative genomics of 213 strains and associated genera.</title>
        <authorList>
            <person name="Sun Z."/>
            <person name="Harris H.M."/>
            <person name="McCann A."/>
            <person name="Guo C."/>
            <person name="Argimon S."/>
            <person name="Zhang W."/>
            <person name="Yang X."/>
            <person name="Jeffery I.B."/>
            <person name="Cooney J.C."/>
            <person name="Kagawa T.F."/>
            <person name="Liu W."/>
            <person name="Song Y."/>
            <person name="Salvetti E."/>
            <person name="Wrobel A."/>
            <person name="Rasinkangas P."/>
            <person name="Parkhill J."/>
            <person name="Rea M.C."/>
            <person name="O'Sullivan O."/>
            <person name="Ritari J."/>
            <person name="Douillard F.P."/>
            <person name="Paul Ross R."/>
            <person name="Yang R."/>
            <person name="Briner A.E."/>
            <person name="Felis G.E."/>
            <person name="de Vos W.M."/>
            <person name="Barrangou R."/>
            <person name="Klaenhammer T.R."/>
            <person name="Caufield P.W."/>
            <person name="Cui Y."/>
            <person name="Zhang H."/>
            <person name="O'Toole P.W."/>
        </authorList>
    </citation>
    <scope>NUCLEOTIDE SEQUENCE [LARGE SCALE GENOMIC DNA]</scope>
    <source>
        <strain evidence="1 2">DSM 15946</strain>
    </source>
</reference>
<evidence type="ECO:0000313" key="2">
    <source>
        <dbReference type="Proteomes" id="UP000050816"/>
    </source>
</evidence>
<dbReference type="RefSeq" id="WP_056954602.1">
    <property type="nucleotide sequence ID" value="NZ_AZFK01000036.1"/>
</dbReference>
<dbReference type="PATRIC" id="fig|1423760.3.peg.1491"/>
<dbReference type="InterPro" id="IPR023214">
    <property type="entry name" value="HAD_sf"/>
</dbReference>
<dbReference type="GO" id="GO:0005829">
    <property type="term" value="C:cytosol"/>
    <property type="evidence" value="ECO:0007669"/>
    <property type="project" value="TreeGrafter"/>
</dbReference>
<dbReference type="AlphaFoldDB" id="A0A0R1UGA7"/>
<dbReference type="InterPro" id="IPR000150">
    <property type="entry name" value="Cof"/>
</dbReference>
<organism evidence="1 2">
    <name type="scientific">Limosilactobacillus ingluviei DSM 15946</name>
    <dbReference type="NCBI Taxonomy" id="1423760"/>
    <lineage>
        <taxon>Bacteria</taxon>
        <taxon>Bacillati</taxon>
        <taxon>Bacillota</taxon>
        <taxon>Bacilli</taxon>
        <taxon>Lactobacillales</taxon>
        <taxon>Lactobacillaceae</taxon>
        <taxon>Limosilactobacillus</taxon>
    </lineage>
</organism>
<dbReference type="GO" id="GO:0000287">
    <property type="term" value="F:magnesium ion binding"/>
    <property type="evidence" value="ECO:0007669"/>
    <property type="project" value="TreeGrafter"/>
</dbReference>
<gene>
    <name evidence="1" type="ORF">FC43_GL001420</name>
</gene>
<sequence length="274" mass="31370">MQRHLIALDLDGTTLNRHSQLDAETIATLHQLERAGHVVVIVTGRPYLISQRIYDQLHLTSPMVNFNGALTHIPHQKWAGEKIAKVSRQMSLDLLDAKDELGLKTLVAEDKLHVWADHPTDMLPEFLPTTLRQDQYLNAQNLLNDPIALTIEYTPEQKQRVLNQIDQRYGQLVEPRVWGGPYEIMELIHRGIHKEDGLDHVAKFYQIERQNIIAFGDEHNDLEMLDYAGRGVAMKNAIAVIKAVADDQTEYDNDHAGVARYLKKYFKRDLADLN</sequence>
<evidence type="ECO:0000313" key="1">
    <source>
        <dbReference type="EMBL" id="KRL90147.1"/>
    </source>
</evidence>
<dbReference type="NCBIfam" id="TIGR00099">
    <property type="entry name" value="Cof-subfamily"/>
    <property type="match status" value="1"/>
</dbReference>
<dbReference type="NCBIfam" id="TIGR01484">
    <property type="entry name" value="HAD-SF-IIB"/>
    <property type="match status" value="1"/>
</dbReference>
<dbReference type="InterPro" id="IPR036412">
    <property type="entry name" value="HAD-like_sf"/>
</dbReference>
<comment type="caution">
    <text evidence="1">The sequence shown here is derived from an EMBL/GenBank/DDBJ whole genome shotgun (WGS) entry which is preliminary data.</text>
</comment>
<dbReference type="Proteomes" id="UP000050816">
    <property type="component" value="Unassembled WGS sequence"/>
</dbReference>
<dbReference type="EMBL" id="AZFK01000036">
    <property type="protein sequence ID" value="KRL90147.1"/>
    <property type="molecule type" value="Genomic_DNA"/>
</dbReference>
<dbReference type="SFLD" id="SFLDS00003">
    <property type="entry name" value="Haloacid_Dehalogenase"/>
    <property type="match status" value="1"/>
</dbReference>
<proteinExistence type="predicted"/>